<dbReference type="AlphaFoldDB" id="A0A5B7HK92"/>
<name>A0A5B7HK92_PORTR</name>
<sequence>MHCSIDDRSSKLYQRTPRQSALLHGFCVAVLRHGQESHARPVIRYWCACAEPRDEQREAVQQMTEVTLRRSGVCLAC</sequence>
<keyword evidence="2" id="KW-1185">Reference proteome</keyword>
<dbReference type="Proteomes" id="UP000324222">
    <property type="component" value="Unassembled WGS sequence"/>
</dbReference>
<accession>A0A5B7HK92</accession>
<reference evidence="1 2" key="1">
    <citation type="submission" date="2019-05" db="EMBL/GenBank/DDBJ databases">
        <title>Another draft genome of Portunus trituberculatus and its Hox gene families provides insights of decapod evolution.</title>
        <authorList>
            <person name="Jeong J.-H."/>
            <person name="Song I."/>
            <person name="Kim S."/>
            <person name="Choi T."/>
            <person name="Kim D."/>
            <person name="Ryu S."/>
            <person name="Kim W."/>
        </authorList>
    </citation>
    <scope>NUCLEOTIDE SEQUENCE [LARGE SCALE GENOMIC DNA]</scope>
    <source>
        <tissue evidence="1">Muscle</tissue>
    </source>
</reference>
<comment type="caution">
    <text evidence="1">The sequence shown here is derived from an EMBL/GenBank/DDBJ whole genome shotgun (WGS) entry which is preliminary data.</text>
</comment>
<gene>
    <name evidence="1" type="ORF">E2C01_064409</name>
</gene>
<proteinExistence type="predicted"/>
<organism evidence="1 2">
    <name type="scientific">Portunus trituberculatus</name>
    <name type="common">Swimming crab</name>
    <name type="synonym">Neptunus trituberculatus</name>
    <dbReference type="NCBI Taxonomy" id="210409"/>
    <lineage>
        <taxon>Eukaryota</taxon>
        <taxon>Metazoa</taxon>
        <taxon>Ecdysozoa</taxon>
        <taxon>Arthropoda</taxon>
        <taxon>Crustacea</taxon>
        <taxon>Multicrustacea</taxon>
        <taxon>Malacostraca</taxon>
        <taxon>Eumalacostraca</taxon>
        <taxon>Eucarida</taxon>
        <taxon>Decapoda</taxon>
        <taxon>Pleocyemata</taxon>
        <taxon>Brachyura</taxon>
        <taxon>Eubrachyura</taxon>
        <taxon>Portunoidea</taxon>
        <taxon>Portunidae</taxon>
        <taxon>Portuninae</taxon>
        <taxon>Portunus</taxon>
    </lineage>
</organism>
<evidence type="ECO:0000313" key="1">
    <source>
        <dbReference type="EMBL" id="MPC70169.1"/>
    </source>
</evidence>
<protein>
    <submittedName>
        <fullName evidence="1">Uncharacterized protein</fullName>
    </submittedName>
</protein>
<dbReference type="EMBL" id="VSRR010030672">
    <property type="protein sequence ID" value="MPC70169.1"/>
    <property type="molecule type" value="Genomic_DNA"/>
</dbReference>
<evidence type="ECO:0000313" key="2">
    <source>
        <dbReference type="Proteomes" id="UP000324222"/>
    </source>
</evidence>